<dbReference type="PANTHER" id="PTHR10039:SF17">
    <property type="entry name" value="FUNGAL STAND N-TERMINAL GOODBYE DOMAIN-CONTAINING PROTEIN-RELATED"/>
    <property type="match status" value="1"/>
</dbReference>
<dbReference type="Pfam" id="PF24883">
    <property type="entry name" value="NPHP3_N"/>
    <property type="match status" value="1"/>
</dbReference>
<organism evidence="6 7">
    <name type="scientific">Fusarium poae</name>
    <dbReference type="NCBI Taxonomy" id="36050"/>
    <lineage>
        <taxon>Eukaryota</taxon>
        <taxon>Fungi</taxon>
        <taxon>Dikarya</taxon>
        <taxon>Ascomycota</taxon>
        <taxon>Pezizomycotina</taxon>
        <taxon>Sordariomycetes</taxon>
        <taxon>Hypocreomycetidae</taxon>
        <taxon>Hypocreales</taxon>
        <taxon>Nectriaceae</taxon>
        <taxon>Fusarium</taxon>
    </lineage>
</organism>
<feature type="compositionally biased region" description="Low complexity" evidence="4">
    <location>
        <begin position="62"/>
        <end position="76"/>
    </location>
</feature>
<feature type="domain" description="NACHT" evidence="5">
    <location>
        <begin position="397"/>
        <end position="541"/>
    </location>
</feature>
<keyword evidence="1 3" id="KW-0853">WD repeat</keyword>
<dbReference type="PROSITE" id="PS00678">
    <property type="entry name" value="WD_REPEATS_1"/>
    <property type="match status" value="1"/>
</dbReference>
<dbReference type="Proteomes" id="UP000091967">
    <property type="component" value="Unassembled WGS sequence"/>
</dbReference>
<dbReference type="Pfam" id="PF17100">
    <property type="entry name" value="NACHT_N"/>
    <property type="match status" value="1"/>
</dbReference>
<keyword evidence="2" id="KW-0677">Repeat</keyword>
<dbReference type="SUPFAM" id="SSF50978">
    <property type="entry name" value="WD40 repeat-like"/>
    <property type="match status" value="1"/>
</dbReference>
<dbReference type="PANTHER" id="PTHR10039">
    <property type="entry name" value="AMELOGENIN"/>
    <property type="match status" value="1"/>
</dbReference>
<dbReference type="PROSITE" id="PS50294">
    <property type="entry name" value="WD_REPEATS_REGION"/>
    <property type="match status" value="2"/>
</dbReference>
<dbReference type="Pfam" id="PF00400">
    <property type="entry name" value="WD40"/>
    <property type="match status" value="2"/>
</dbReference>
<evidence type="ECO:0000256" key="4">
    <source>
        <dbReference type="SAM" id="MobiDB-lite"/>
    </source>
</evidence>
<evidence type="ECO:0000256" key="2">
    <source>
        <dbReference type="ARBA" id="ARBA00022737"/>
    </source>
</evidence>
<gene>
    <name evidence="6" type="ORF">FPOA_00195</name>
</gene>
<evidence type="ECO:0000313" key="6">
    <source>
        <dbReference type="EMBL" id="OBS26255.1"/>
    </source>
</evidence>
<feature type="repeat" description="WD" evidence="3">
    <location>
        <begin position="1180"/>
        <end position="1214"/>
    </location>
</feature>
<dbReference type="SUPFAM" id="SSF52540">
    <property type="entry name" value="P-loop containing nucleoside triphosphate hydrolases"/>
    <property type="match status" value="1"/>
</dbReference>
<dbReference type="InterPro" id="IPR036322">
    <property type="entry name" value="WD40_repeat_dom_sf"/>
</dbReference>
<comment type="caution">
    <text evidence="6">The sequence shown here is derived from an EMBL/GenBank/DDBJ whole genome shotgun (WGS) entry which is preliminary data.</text>
</comment>
<dbReference type="InterPro" id="IPR031359">
    <property type="entry name" value="NACHT_N"/>
</dbReference>
<proteinExistence type="predicted"/>
<dbReference type="InterPro" id="IPR015943">
    <property type="entry name" value="WD40/YVTN_repeat-like_dom_sf"/>
</dbReference>
<keyword evidence="7" id="KW-1185">Reference proteome</keyword>
<dbReference type="Gene3D" id="2.130.10.10">
    <property type="entry name" value="YVTN repeat-like/Quinoprotein amine dehydrogenase"/>
    <property type="match status" value="3"/>
</dbReference>
<dbReference type="PROSITE" id="PS50837">
    <property type="entry name" value="NACHT"/>
    <property type="match status" value="1"/>
</dbReference>
<dbReference type="InterPro" id="IPR019775">
    <property type="entry name" value="WD40_repeat_CS"/>
</dbReference>
<dbReference type="OMA" id="WLISHVR"/>
<sequence length="1568" mass="177816">MCLGSFKFWKKRQRELDQPSPHPRPTVASTVVPVSSVPVASAATAEPQASTNDICPALTKASPSSQSSPSQTTPPSKAKRQEQLWDRAYNQLKEDETKLHEAYEEIISSKAPYMDESLNKDQQVVLTSAQEKWDQMRKTAQEGLDRTQRSAELQGTVDDFFEMVTPIKGIVDRIMPVVPQAQVPWLAVSLTFEIFSQPFKQPGINRAGLLNVISKMQEYMSLSDYVVDDNGLQSDLHRKLEKDTIALYQALLSYQIKSIYCFHKNELKRFVRNIFKVDDWTSQLENIKAAEALIWEDIQKFQNQVMVDHLRKQSLDAQRSLDALTEMSRGVRGFIQDQQEREHEKDNKACLQHLKLTDPSSDKERILDGKGTLLRESYSWVIDHPQFRDWKTNTQHRRLWIRGDTGKGKTMLLCGIIEELEKDPFRRLCYFFCQATEEKLRDGKSVLRGLLFHLIKQYPWLISHVRKDYDDSGQTLFNDHNAWQALRKIFKSVLNDESLDEVIIVVDALDECMVHREELLEFICDISAGSRAKLIVSSRPSLFIQQALQEDGPSATTLALELNNQLIADAVQKFIDRRVKDLAKGKLYQHNPDISKTIASHLTNNAESTFLWVALVCQALANKKVCRRDHVMDILKNSPPGLYNLYDRMLENIGRESMDFSICKEVLAINSVLIRPVTLEELLGIMDANVASKLDVMELEQIIMSCGSFIHLQKGVVYFIHQSAVDFLLKDDRLPSIADRHRSVFQNALRALQASSALKRNIYNLRDPGVAHEDINTTSPDPLLSLRYPCVHWVDHLHDHFITEGEEGGPSPLHAEHISSIYTFLRIKFLFWIEALSLLQNVPRAMRAIKVLQMLLEGKSSSAEQPIRDFLHDANRFLLYFRYVIGKYPLQIYAACLVFSPKESILKRCFKSEAPKWVTVANGLDSTWNACLQTLSAHKSSLVTVVYSSDDQSFISGSKDGTLKVWDAGSGTCIHTHDTCSRITDYCAAFSTDGESFVLGSDNGLVEFGRSSAMAISSDGYTFAYLQSGNRILIWNRDTEISFYTFPPPENAYSLALSADGKYLAATTREGCIIWETLDEDPMMLPTEYIVTSADWSRDKLSLATVGKKGFVEVWVRVANQWNSKFKVQARAADQCHYEIDCMTLSLDATLVVAGSLYDIFIWNVETGALAWAMNGVSGIRSVSLSSDNLRLLTGFGDNTVKIWDLSEYKDSRSGFYDGDSRDLHWSDADRFTVYFRGAEETRVYGNNTRVGMRWEYPEVFAISRDGRQLAWASCICLKITIWDTQTGKLLRELDHNTEEVLLDPHDSKSVEERKTERSIIWSELTEINNGYIYPDSLAFGNSFQLASSVSGLIKIWDTSDGRCIDSLELGDSRICAMAFSKTGRWLAAVSCSQISGITTIELWDTVDRNCMTIRPPKSETFQDANALSFSADSLLLAVSVLVGSSPIVYILDLRSGTILHKFKFNSIGMMHAQFDSHNERVLHTEHGSIDIEEAKGSEEMNDLLRGYSLAYDNLDQWIKLNGERLLWIPDEYRTISESDKSPFIDGLRIIWTRGSQSPVQLFFTAQD</sequence>
<dbReference type="PROSITE" id="PS50082">
    <property type="entry name" value="WD_REPEATS_2"/>
    <property type="match status" value="2"/>
</dbReference>
<dbReference type="EMBL" id="LYXU01000001">
    <property type="protein sequence ID" value="OBS26255.1"/>
    <property type="molecule type" value="Genomic_DNA"/>
</dbReference>
<reference evidence="6 7" key="1">
    <citation type="submission" date="2016-06" db="EMBL/GenBank/DDBJ databases">
        <title>Living apart together: crosstalk between the core and supernumerary genomes in a fungal plant pathogen.</title>
        <authorList>
            <person name="Vanheule A."/>
            <person name="Audenaert K."/>
            <person name="Warris S."/>
            <person name="Van De Geest H."/>
            <person name="Schijlen E."/>
            <person name="Hofte M."/>
            <person name="De Saeger S."/>
            <person name="Haesaert G."/>
            <person name="Waalwijk C."/>
            <person name="Van Der Lee T."/>
        </authorList>
    </citation>
    <scope>NUCLEOTIDE SEQUENCE [LARGE SCALE GENOMIC DNA]</scope>
    <source>
        <strain evidence="6 7">2516</strain>
    </source>
</reference>
<dbReference type="SUPFAM" id="SSF50998">
    <property type="entry name" value="Quinoprotein alcohol dehydrogenase-like"/>
    <property type="match status" value="1"/>
</dbReference>
<dbReference type="Gene3D" id="3.40.50.300">
    <property type="entry name" value="P-loop containing nucleotide triphosphate hydrolases"/>
    <property type="match status" value="1"/>
</dbReference>
<dbReference type="InterPro" id="IPR011047">
    <property type="entry name" value="Quinoprotein_ADH-like_sf"/>
</dbReference>
<dbReference type="InterPro" id="IPR007111">
    <property type="entry name" value="NACHT_NTPase"/>
</dbReference>
<dbReference type="InterPro" id="IPR001680">
    <property type="entry name" value="WD40_rpt"/>
</dbReference>
<evidence type="ECO:0000259" key="5">
    <source>
        <dbReference type="PROSITE" id="PS50837"/>
    </source>
</evidence>
<feature type="region of interest" description="Disordered" evidence="4">
    <location>
        <begin position="40"/>
        <end position="82"/>
    </location>
</feature>
<feature type="repeat" description="WD" evidence="3">
    <location>
        <begin position="935"/>
        <end position="976"/>
    </location>
</feature>
<accession>A0A1B8B0I5</accession>
<name>A0A1B8B0I5_FUSPO</name>
<dbReference type="InterPro" id="IPR027417">
    <property type="entry name" value="P-loop_NTPase"/>
</dbReference>
<dbReference type="SMART" id="SM00320">
    <property type="entry name" value="WD40"/>
    <property type="match status" value="6"/>
</dbReference>
<protein>
    <recommendedName>
        <fullName evidence="5">NACHT domain-containing protein</fullName>
    </recommendedName>
</protein>
<evidence type="ECO:0000256" key="3">
    <source>
        <dbReference type="PROSITE-ProRule" id="PRU00221"/>
    </source>
</evidence>
<evidence type="ECO:0000313" key="7">
    <source>
        <dbReference type="Proteomes" id="UP000091967"/>
    </source>
</evidence>
<evidence type="ECO:0000256" key="1">
    <source>
        <dbReference type="ARBA" id="ARBA00022574"/>
    </source>
</evidence>
<dbReference type="InterPro" id="IPR056884">
    <property type="entry name" value="NPHP3-like_N"/>
</dbReference>
<dbReference type="STRING" id="36050.A0A1B8B0I5"/>